<dbReference type="PANTHER" id="PTHR38167">
    <property type="entry name" value="C2H2-TYPE DOMAIN-CONTAINING PROTEIN"/>
    <property type="match status" value="1"/>
</dbReference>
<gene>
    <name evidence="2" type="ORF">LAWI1_G003830</name>
</gene>
<feature type="region of interest" description="Disordered" evidence="1">
    <location>
        <begin position="1"/>
        <end position="42"/>
    </location>
</feature>
<evidence type="ECO:0000313" key="2">
    <source>
        <dbReference type="EMBL" id="TVY90598.1"/>
    </source>
</evidence>
<feature type="region of interest" description="Disordered" evidence="1">
    <location>
        <begin position="107"/>
        <end position="145"/>
    </location>
</feature>
<reference evidence="2 3" key="1">
    <citation type="submission" date="2018-05" db="EMBL/GenBank/DDBJ databases">
        <title>Genome sequencing and assembly of the regulated plant pathogen Lachnellula willkommii and related sister species for the development of diagnostic species identification markers.</title>
        <authorList>
            <person name="Giroux E."/>
            <person name="Bilodeau G."/>
        </authorList>
    </citation>
    <scope>NUCLEOTIDE SEQUENCE [LARGE SCALE GENOMIC DNA]</scope>
    <source>
        <strain evidence="2 3">CBS 172.35</strain>
    </source>
</reference>
<accession>A0A559MCB6</accession>
<dbReference type="EMBL" id="QGML01000808">
    <property type="protein sequence ID" value="TVY90598.1"/>
    <property type="molecule type" value="Genomic_DNA"/>
</dbReference>
<protein>
    <submittedName>
        <fullName evidence="2">Uncharacterized protein</fullName>
    </submittedName>
</protein>
<dbReference type="AlphaFoldDB" id="A0A559MCB6"/>
<comment type="caution">
    <text evidence="2">The sequence shown here is derived from an EMBL/GenBank/DDBJ whole genome shotgun (WGS) entry which is preliminary data.</text>
</comment>
<name>A0A559MCB6_9HELO</name>
<dbReference type="Proteomes" id="UP000315522">
    <property type="component" value="Unassembled WGS sequence"/>
</dbReference>
<evidence type="ECO:0000313" key="3">
    <source>
        <dbReference type="Proteomes" id="UP000315522"/>
    </source>
</evidence>
<proteinExistence type="predicted"/>
<feature type="compositionally biased region" description="Acidic residues" evidence="1">
    <location>
        <begin position="111"/>
        <end position="133"/>
    </location>
</feature>
<evidence type="ECO:0000256" key="1">
    <source>
        <dbReference type="SAM" id="MobiDB-lite"/>
    </source>
</evidence>
<dbReference type="PANTHER" id="PTHR38167:SF1">
    <property type="entry name" value="C2H2-TYPE DOMAIN-CONTAINING PROTEIN"/>
    <property type="match status" value="1"/>
</dbReference>
<feature type="compositionally biased region" description="Polar residues" evidence="1">
    <location>
        <begin position="16"/>
        <end position="42"/>
    </location>
</feature>
<sequence length="336" mass="36837">MAGRVIDLTFDDSSDENTVSNTSKPNVSKSTSTRQPLNPIPNNVQLPPIASLLPASQLSAPLIEALNKASAKRVLGLLMMVCRNNSAAKALVEREFLVPKREVVAYHANTDSEDGDEESEEESESESGSENESVEANAQHQVPAATSLKRRAEAIVDNELFSRFAQCENCYEEFDVTSNERGDCVWHEGEKEVCNDDDFWADHDDDCHGDPYSDDLMNDSTYEDGYKWTCCDRLGGEDGCKQTKHKTAGQPRKKSRHAVPPTSFIESRASFPSNPQIIAKRSHPTNDPVLAEIDTNGDLTRDLASYWLVSGSCVVGYHVDPELEARGSVSGGPVAV</sequence>
<keyword evidence="3" id="KW-1185">Reference proteome</keyword>
<organism evidence="2 3">
    <name type="scientific">Lachnellula willkommii</name>
    <dbReference type="NCBI Taxonomy" id="215461"/>
    <lineage>
        <taxon>Eukaryota</taxon>
        <taxon>Fungi</taxon>
        <taxon>Dikarya</taxon>
        <taxon>Ascomycota</taxon>
        <taxon>Pezizomycotina</taxon>
        <taxon>Leotiomycetes</taxon>
        <taxon>Helotiales</taxon>
        <taxon>Lachnaceae</taxon>
        <taxon>Lachnellula</taxon>
    </lineage>
</organism>